<dbReference type="GO" id="GO:0005737">
    <property type="term" value="C:cytoplasm"/>
    <property type="evidence" value="ECO:0007669"/>
    <property type="project" value="TreeGrafter"/>
</dbReference>
<dbReference type="GO" id="GO:0004792">
    <property type="term" value="F:thiosulfate-cyanide sulfurtransferase activity"/>
    <property type="evidence" value="ECO:0007669"/>
    <property type="project" value="TreeGrafter"/>
</dbReference>
<dbReference type="Pfam" id="PF00899">
    <property type="entry name" value="ThiF"/>
    <property type="match status" value="1"/>
</dbReference>
<dbReference type="PANTHER" id="PTHR10953:SF102">
    <property type="entry name" value="ADENYLYLTRANSFERASE AND SULFURTRANSFERASE MOCS3"/>
    <property type="match status" value="1"/>
</dbReference>
<dbReference type="InterPro" id="IPR045886">
    <property type="entry name" value="ThiF/MoeB/HesA"/>
</dbReference>
<organism evidence="3 4">
    <name type="scientific">Saccharothrix tamanrassetensis</name>
    <dbReference type="NCBI Taxonomy" id="1051531"/>
    <lineage>
        <taxon>Bacteria</taxon>
        <taxon>Bacillati</taxon>
        <taxon>Actinomycetota</taxon>
        <taxon>Actinomycetes</taxon>
        <taxon>Pseudonocardiales</taxon>
        <taxon>Pseudonocardiaceae</taxon>
        <taxon>Saccharothrix</taxon>
    </lineage>
</organism>
<keyword evidence="3" id="KW-0808">Transferase</keyword>
<dbReference type="SUPFAM" id="SSF69572">
    <property type="entry name" value="Activating enzymes of the ubiquitin-like proteins"/>
    <property type="match status" value="1"/>
</dbReference>
<reference evidence="3 4" key="1">
    <citation type="submission" date="2020-08" db="EMBL/GenBank/DDBJ databases">
        <title>Genomic Encyclopedia of Type Strains, Phase III (KMG-III): the genomes of soil and plant-associated and newly described type strains.</title>
        <authorList>
            <person name="Whitman W."/>
        </authorList>
    </citation>
    <scope>NUCLEOTIDE SEQUENCE [LARGE SCALE GENOMIC DNA]</scope>
    <source>
        <strain evidence="3 4">CECT 8640</strain>
    </source>
</reference>
<keyword evidence="3" id="KW-0548">Nucleotidyltransferase</keyword>
<gene>
    <name evidence="3" type="ORF">FHS29_002406</name>
</gene>
<protein>
    <submittedName>
        <fullName evidence="3">Molybdopterin/thiamine biosynthesis adenylyltransferase</fullName>
    </submittedName>
</protein>
<evidence type="ECO:0000256" key="1">
    <source>
        <dbReference type="SAM" id="MobiDB-lite"/>
    </source>
</evidence>
<proteinExistence type="predicted"/>
<comment type="caution">
    <text evidence="3">The sequence shown here is derived from an EMBL/GenBank/DDBJ whole genome shotgun (WGS) entry which is preliminary data.</text>
</comment>
<dbReference type="Gene3D" id="3.40.50.720">
    <property type="entry name" value="NAD(P)-binding Rossmann-like Domain"/>
    <property type="match status" value="1"/>
</dbReference>
<dbReference type="EMBL" id="JACHJN010000003">
    <property type="protein sequence ID" value="MBB5955825.1"/>
    <property type="molecule type" value="Genomic_DNA"/>
</dbReference>
<dbReference type="GO" id="GO:0008641">
    <property type="term" value="F:ubiquitin-like modifier activating enzyme activity"/>
    <property type="evidence" value="ECO:0007669"/>
    <property type="project" value="InterPro"/>
</dbReference>
<evidence type="ECO:0000313" key="4">
    <source>
        <dbReference type="Proteomes" id="UP000547510"/>
    </source>
</evidence>
<dbReference type="RefSeq" id="WP_184690631.1">
    <property type="nucleotide sequence ID" value="NZ_JACHJN010000003.1"/>
</dbReference>
<keyword evidence="4" id="KW-1185">Reference proteome</keyword>
<feature type="domain" description="THIF-type NAD/FAD binding fold" evidence="2">
    <location>
        <begin position="19"/>
        <end position="241"/>
    </location>
</feature>
<evidence type="ECO:0000313" key="3">
    <source>
        <dbReference type="EMBL" id="MBB5955825.1"/>
    </source>
</evidence>
<dbReference type="AlphaFoldDB" id="A0A841CIJ5"/>
<name>A0A841CIJ5_9PSEU</name>
<dbReference type="GO" id="GO:0016779">
    <property type="term" value="F:nucleotidyltransferase activity"/>
    <property type="evidence" value="ECO:0007669"/>
    <property type="project" value="UniProtKB-KW"/>
</dbReference>
<accession>A0A841CIJ5</accession>
<feature type="region of interest" description="Disordered" evidence="1">
    <location>
        <begin position="388"/>
        <end position="410"/>
    </location>
</feature>
<dbReference type="PANTHER" id="PTHR10953">
    <property type="entry name" value="UBIQUITIN-ACTIVATING ENZYME E1"/>
    <property type="match status" value="1"/>
</dbReference>
<dbReference type="InterPro" id="IPR035985">
    <property type="entry name" value="Ubiquitin-activating_enz"/>
</dbReference>
<evidence type="ECO:0000259" key="2">
    <source>
        <dbReference type="Pfam" id="PF00899"/>
    </source>
</evidence>
<dbReference type="InterPro" id="IPR000594">
    <property type="entry name" value="ThiF_NAD_FAD-bd"/>
</dbReference>
<sequence length="410" mass="43116">MSDGIQSRSILAGYDPAVLGEGSVLIVGAGALGQNIAQSLALSGVGTLHLVDFDVFEAHNATRSPFFPTADEFERHSGLKAPQVAERCAAIATASRPDMRASATMIQRLGDRPIAAADVVISAVDSVTARAWLSERSRLHGKPMVEGGFAGSLFNFSTFSAASGRVCYRCHNPFRESAASCTRYALAAEAENIVPAIQTAAAVLGGYMAEQCIGLLHGKLPSDDVRYYGDIRRATVSKARLQVNPHCPGHHDNLPVLTQVDVRDWAGSAADLATAVANRVGRGVIRLAEPFHITYSCTGCSRFCAVMATESAWLVDSRCVDCGGPWQLSDAKMPSSVAELRVPDDLVGESPLAVAPMAVLGATEGASFVFEGTAGLGLIVLTDQPVEATAPGEDGRQCSGPPQVIPDRRP</sequence>
<dbReference type="Proteomes" id="UP000547510">
    <property type="component" value="Unassembled WGS sequence"/>
</dbReference>